<dbReference type="InterPro" id="IPR023213">
    <property type="entry name" value="CAT-like_dom_sf"/>
</dbReference>
<feature type="domain" description="Condensation" evidence="2">
    <location>
        <begin position="366"/>
        <end position="787"/>
    </location>
</feature>
<reference evidence="3 4" key="1">
    <citation type="submission" date="2018-10" db="EMBL/GenBank/DDBJ databases">
        <title>Phylogenomics of Brevibacillus.</title>
        <authorList>
            <person name="Dunlap C."/>
        </authorList>
    </citation>
    <scope>NUCLEOTIDE SEQUENCE [LARGE SCALE GENOMIC DNA]</scope>
    <source>
        <strain evidence="3 4">NRRL NRS 1219</strain>
    </source>
</reference>
<dbReference type="GO" id="GO:0008610">
    <property type="term" value="P:lipid biosynthetic process"/>
    <property type="evidence" value="ECO:0007669"/>
    <property type="project" value="UniProtKB-ARBA"/>
</dbReference>
<name>A0A3M8BD12_9BACL</name>
<dbReference type="PANTHER" id="PTHR45398">
    <property type="match status" value="1"/>
</dbReference>
<comment type="caution">
    <text evidence="3">The sequence shown here is derived from an EMBL/GenBank/DDBJ whole genome shotgun (WGS) entry which is preliminary data.</text>
</comment>
<evidence type="ECO:0000259" key="2">
    <source>
        <dbReference type="Pfam" id="PF00668"/>
    </source>
</evidence>
<dbReference type="Pfam" id="PF00668">
    <property type="entry name" value="Condensation"/>
    <property type="match status" value="2"/>
</dbReference>
<dbReference type="CDD" id="cd19531">
    <property type="entry name" value="LCL_NRPS-like"/>
    <property type="match status" value="1"/>
</dbReference>
<organism evidence="3 4">
    <name type="scientific">Brevibacillus agri</name>
    <dbReference type="NCBI Taxonomy" id="51101"/>
    <lineage>
        <taxon>Bacteria</taxon>
        <taxon>Bacillati</taxon>
        <taxon>Bacillota</taxon>
        <taxon>Bacilli</taxon>
        <taxon>Bacillales</taxon>
        <taxon>Paenibacillaceae</taxon>
        <taxon>Brevibacillus</taxon>
    </lineage>
</organism>
<proteinExistence type="predicted"/>
<accession>A0A3M8BD12</accession>
<protein>
    <recommendedName>
        <fullName evidence="2">Condensation domain-containing protein</fullName>
    </recommendedName>
</protein>
<gene>
    <name evidence="3" type="ORF">EB820_01575</name>
</gene>
<dbReference type="OrthoDB" id="9765680at2"/>
<dbReference type="Proteomes" id="UP000276178">
    <property type="component" value="Unassembled WGS sequence"/>
</dbReference>
<dbReference type="Gene3D" id="3.30.559.30">
    <property type="entry name" value="Nonribosomal peptide synthetase, condensation domain"/>
    <property type="match status" value="2"/>
</dbReference>
<dbReference type="Gene3D" id="3.30.559.10">
    <property type="entry name" value="Chloramphenicol acetyltransferase-like domain"/>
    <property type="match status" value="1"/>
</dbReference>
<dbReference type="SUPFAM" id="SSF52777">
    <property type="entry name" value="CoA-dependent acyltransferases"/>
    <property type="match status" value="3"/>
</dbReference>
<evidence type="ECO:0000313" key="3">
    <source>
        <dbReference type="EMBL" id="RNB60847.1"/>
    </source>
</evidence>
<feature type="domain" description="Condensation" evidence="2">
    <location>
        <begin position="73"/>
        <end position="306"/>
    </location>
</feature>
<evidence type="ECO:0000313" key="4">
    <source>
        <dbReference type="Proteomes" id="UP000276178"/>
    </source>
</evidence>
<dbReference type="InterPro" id="IPR001242">
    <property type="entry name" value="Condensation_dom"/>
</dbReference>
<sequence length="794" mass="89756">MKWREITTRSSKSLLCGKWPLSLQRLPPSAGDGSLLFETKGAQMMIEKLAGAANRNGHLPVGVEQSASDWQVDEYWKTILQNRTHALNLPLDFVRPAVKGGQRDAVTYKTTLALQRELALAAENEAVSVEVVLLAALMLLLAKYTGQEYVVVGWTSNSVQHACGGSETACTTVVAGCVEQSRTWREFLAAIEQTCLQARAPKRFSYEQLVDTMDADQDASRNPLFDVRLKQRHTETARQKDDFALGFDVERDGISLRIEYDANLFFASTMERLLRHYCHLLEQLVQDTDQRLADLDMLAADGDEPLVYDRGHNLTTDSADPVRSAAHQPQRKQQAEHPEKSAAVPGERQASMVPLPALEAAEKRPDYPASSAQKRLFMLDKLLGRSTAYNVPVIRNINGRVDSKRLEKALQGLVERHESLRTAFQLEVESGALRQKVHSAVPFAFPVYALTEAEAAEMIRDFVRPFRLDKAPLFRAALIELTDKKESILILDMHHAITDGLSVGIMLKELAALYENRQLEPLSLQYKDYAVWESQLMHTQEWKKQEAYWLERFKEPVHPVRLRFSRPPALTAEATSRTLHFSLEENTATALQNLAHSTETTLFMVMLAAFTVLLSRLSGQDDIVVGTPISGRHREGLENIVGMFVNTLAIRNQPRSSQSFLTYLHQVKERLLDAYENQDYAFDQLVDKLNVPREINGNPLFNVMFQFAQHHEAETIDGLKLQAVEYDGAPGKFDLHFVVVQENQRALHLEMTYREAYLPDETAREFLAHFHGLVQQIVRDVQQDGKEEIATPHP</sequence>
<dbReference type="AlphaFoldDB" id="A0A3M8BD12"/>
<dbReference type="EMBL" id="RHHN01000008">
    <property type="protein sequence ID" value="RNB60847.1"/>
    <property type="molecule type" value="Genomic_DNA"/>
</dbReference>
<evidence type="ECO:0000256" key="1">
    <source>
        <dbReference type="SAM" id="MobiDB-lite"/>
    </source>
</evidence>
<dbReference type="PANTHER" id="PTHR45398:SF1">
    <property type="entry name" value="ENZYME, PUTATIVE (JCVI)-RELATED"/>
    <property type="match status" value="1"/>
</dbReference>
<dbReference type="GO" id="GO:0003824">
    <property type="term" value="F:catalytic activity"/>
    <property type="evidence" value="ECO:0007669"/>
    <property type="project" value="InterPro"/>
</dbReference>
<feature type="region of interest" description="Disordered" evidence="1">
    <location>
        <begin position="308"/>
        <end position="350"/>
    </location>
</feature>